<evidence type="ECO:0000313" key="2">
    <source>
        <dbReference type="Proteomes" id="UP000641514"/>
    </source>
</evidence>
<organism evidence="1 2">
    <name type="scientific">Hoyosella rhizosphaerae</name>
    <dbReference type="NCBI Taxonomy" id="1755582"/>
    <lineage>
        <taxon>Bacteria</taxon>
        <taxon>Bacillati</taxon>
        <taxon>Actinomycetota</taxon>
        <taxon>Actinomycetes</taxon>
        <taxon>Mycobacteriales</taxon>
        <taxon>Hoyosellaceae</taxon>
        <taxon>Hoyosella</taxon>
    </lineage>
</organism>
<dbReference type="AlphaFoldDB" id="A0A916XE11"/>
<accession>A0A916XE11</accession>
<dbReference type="Proteomes" id="UP000641514">
    <property type="component" value="Unassembled WGS sequence"/>
</dbReference>
<reference evidence="1" key="1">
    <citation type="journal article" date="2014" name="Int. J. Syst. Evol. Microbiol.">
        <title>Complete genome sequence of Corynebacterium casei LMG S-19264T (=DSM 44701T), isolated from a smear-ripened cheese.</title>
        <authorList>
            <consortium name="US DOE Joint Genome Institute (JGI-PGF)"/>
            <person name="Walter F."/>
            <person name="Albersmeier A."/>
            <person name="Kalinowski J."/>
            <person name="Ruckert C."/>
        </authorList>
    </citation>
    <scope>NUCLEOTIDE SEQUENCE</scope>
    <source>
        <strain evidence="1">CGMCC 1.15478</strain>
    </source>
</reference>
<reference evidence="1" key="2">
    <citation type="submission" date="2020-09" db="EMBL/GenBank/DDBJ databases">
        <authorList>
            <person name="Sun Q."/>
            <person name="Zhou Y."/>
        </authorList>
    </citation>
    <scope>NUCLEOTIDE SEQUENCE</scope>
    <source>
        <strain evidence="1">CGMCC 1.15478</strain>
    </source>
</reference>
<comment type="caution">
    <text evidence="1">The sequence shown here is derived from an EMBL/GenBank/DDBJ whole genome shotgun (WGS) entry which is preliminary data.</text>
</comment>
<gene>
    <name evidence="1" type="ORF">GCM10011410_19100</name>
</gene>
<keyword evidence="2" id="KW-1185">Reference proteome</keyword>
<proteinExistence type="predicted"/>
<sequence length="47" mass="5173">MLCTPRLFGCHTPKNARDIIAPLAGNHAGSRGADKVEIDTVNRRDFH</sequence>
<name>A0A916XE11_9ACTN</name>
<dbReference type="EMBL" id="BMJH01000002">
    <property type="protein sequence ID" value="GGC66647.1"/>
    <property type="molecule type" value="Genomic_DNA"/>
</dbReference>
<evidence type="ECO:0000313" key="1">
    <source>
        <dbReference type="EMBL" id="GGC66647.1"/>
    </source>
</evidence>
<protein>
    <submittedName>
        <fullName evidence="1">Uncharacterized protein</fullName>
    </submittedName>
</protein>